<dbReference type="Proteomes" id="UP000225706">
    <property type="component" value="Unassembled WGS sequence"/>
</dbReference>
<evidence type="ECO:0000313" key="3">
    <source>
        <dbReference type="EMBL" id="PFX25790.1"/>
    </source>
</evidence>
<feature type="domain" description="C2H2-type" evidence="2">
    <location>
        <begin position="540"/>
        <end position="562"/>
    </location>
</feature>
<dbReference type="SMART" id="SM00355">
    <property type="entry name" value="ZnF_C2H2"/>
    <property type="match status" value="2"/>
</dbReference>
<dbReference type="InterPro" id="IPR039258">
    <property type="entry name" value="ZNF511"/>
</dbReference>
<organism evidence="3 4">
    <name type="scientific">Stylophora pistillata</name>
    <name type="common">Smooth cauliflower coral</name>
    <dbReference type="NCBI Taxonomy" id="50429"/>
    <lineage>
        <taxon>Eukaryota</taxon>
        <taxon>Metazoa</taxon>
        <taxon>Cnidaria</taxon>
        <taxon>Anthozoa</taxon>
        <taxon>Hexacorallia</taxon>
        <taxon>Scleractinia</taxon>
        <taxon>Astrocoeniina</taxon>
        <taxon>Pocilloporidae</taxon>
        <taxon>Stylophora</taxon>
    </lineage>
</organism>
<dbReference type="OrthoDB" id="5855206at2759"/>
<feature type="region of interest" description="Disordered" evidence="1">
    <location>
        <begin position="667"/>
        <end position="693"/>
    </location>
</feature>
<dbReference type="InterPro" id="IPR032675">
    <property type="entry name" value="LRR_dom_sf"/>
</dbReference>
<sequence>METQTACSLCVNLIEKDYERYRVDGRRKFEIYAAIQKLPFEVPNTSRFISGLNLLRSAFTSNSIGANDSVGALKAPVTDQPHITQAGALKAQETARTKGNTVSADAEEGDNPPFAKQPRLSEHVEHEEDLEEDIYSSASRWQTSEDLSKFIETFRKPLQPFERKAICRKFPGPDVDAAYTPLQDKYLSSIIPGIKQADKDGKFLHDRILDTLGPMAFLYEHLNKILSASKEQGTVLLSSDQLQGLFNASAHGLRLLGNTSALLAKERRSTENQCQGELSKVLGLLTSSIQAVFPAPLYFRHLQADKNRAFSVNQNYAATFQLSLLAKEEFVGWRDNLEAWNGKALTTGDPDLVIETDASQKAQLPRFISWRPDPEAGKHSMLSPRIGARYPLPRYSGTWDVQKPLSYMESLGTIDLVTLKILSLKLGLLLAVNSMEPVSEIVDHDLRYRRFTPDGVVFDLPELTKKSRFHRGPKASFHASFPDNPKLCVVDCLKEYERRTEPFRAHSERAEFQCDIPGCGEWFPSVPSYEAHYNSLHRYCCQKCQRSFPSTHLLEIHVLENHDTLFNMIAVRKNLVNSYLHVLSVDNQPGLQHVKIAKHVRWSLERERERKTAEKMGEMLPLRCIMHSSGEAMDTSDIPQEPASLTNATPKQRLPKTICFGRGSSRTFQKNVSKNSKKKSKKKDDKKDQGASGEVLIEQFNGIPLPRGNKLHTSRVLDPLRSYKNKFKAYTEFARSSLEKAFEENCDRLSRKGTSAAFDVTMEDSQAEKRRLSFKDALLNKYSEDHSDEELLCFIHITGSPKQKTSFGQSEHFHKRIITLDDCGINWAGPVGEIASMCPNVEELDLAKNNLSDFHEVFRIISQLQKLEFLNLSENYLPQKIEDFTPLLGENPKESLPSVKKLILNNTAVPLETVNSLLNCLTGVQDLYLSLNGYECIPDCAEQYPNIKSLSINKHAITQWDEIGKIGFVFPGLAELRMSECPLENITPTEAPRQFPNLKALNLNNTLLDTWEAIDALKSFPMLTDVSVMGIPLLCQYTDQHKRQLLIARLPNVQKLNKTKISAEEREDAERFFIRHHMDDESPPLRYLELVDTHGMLDRLAEVNMQAKQTATISLIFDDQPVCKQEINLMQSTTSLKKYVSEIIGIPPPGFKILYKDVGFCFGLEEMKYGPKKLYRYKIKDGDEIHVWSR</sequence>
<comment type="caution">
    <text evidence="3">The sequence shown here is derived from an EMBL/GenBank/DDBJ whole genome shotgun (WGS) entry which is preliminary data.</text>
</comment>
<gene>
    <name evidence="3" type="primary">TBCEL</name>
    <name evidence="3" type="ORF">AWC38_SpisGene9570</name>
</gene>
<dbReference type="AlphaFoldDB" id="A0A2B4SAF0"/>
<protein>
    <submittedName>
        <fullName evidence="3">Tubulin-specific chaperone cofactor E-like protein</fullName>
    </submittedName>
</protein>
<proteinExistence type="predicted"/>
<dbReference type="InterPro" id="IPR001611">
    <property type="entry name" value="Leu-rich_rpt"/>
</dbReference>
<feature type="domain" description="C2H2-type" evidence="2">
    <location>
        <begin position="514"/>
        <end position="537"/>
    </location>
</feature>
<name>A0A2B4SAF0_STYPI</name>
<dbReference type="STRING" id="50429.A0A2B4SAF0"/>
<dbReference type="PROSITE" id="PS51450">
    <property type="entry name" value="LRR"/>
    <property type="match status" value="1"/>
</dbReference>
<dbReference type="SUPFAM" id="SSF52058">
    <property type="entry name" value="L domain-like"/>
    <property type="match status" value="1"/>
</dbReference>
<dbReference type="SUPFAM" id="SSF54236">
    <property type="entry name" value="Ubiquitin-like"/>
    <property type="match status" value="1"/>
</dbReference>
<dbReference type="EMBL" id="LSMT01000142">
    <property type="protein sequence ID" value="PFX25790.1"/>
    <property type="molecule type" value="Genomic_DNA"/>
</dbReference>
<feature type="region of interest" description="Disordered" evidence="1">
    <location>
        <begin position="632"/>
        <end position="652"/>
    </location>
</feature>
<evidence type="ECO:0000256" key="1">
    <source>
        <dbReference type="SAM" id="MobiDB-lite"/>
    </source>
</evidence>
<reference evidence="4" key="1">
    <citation type="journal article" date="2017" name="bioRxiv">
        <title>Comparative analysis of the genomes of Stylophora pistillata and Acropora digitifera provides evidence for extensive differences between species of corals.</title>
        <authorList>
            <person name="Voolstra C.R."/>
            <person name="Li Y."/>
            <person name="Liew Y.J."/>
            <person name="Baumgarten S."/>
            <person name="Zoccola D."/>
            <person name="Flot J.-F."/>
            <person name="Tambutte S."/>
            <person name="Allemand D."/>
            <person name="Aranda M."/>
        </authorList>
    </citation>
    <scope>NUCLEOTIDE SEQUENCE [LARGE SCALE GENOMIC DNA]</scope>
</reference>
<evidence type="ECO:0000313" key="4">
    <source>
        <dbReference type="Proteomes" id="UP000225706"/>
    </source>
</evidence>
<accession>A0A2B4SAF0</accession>
<keyword evidence="4" id="KW-1185">Reference proteome</keyword>
<dbReference type="PANTHER" id="PTHR21354">
    <property type="entry name" value="ZINC FINGER PROTEIN 511"/>
    <property type="match status" value="1"/>
</dbReference>
<dbReference type="PROSITE" id="PS00028">
    <property type="entry name" value="ZINC_FINGER_C2H2_1"/>
    <property type="match status" value="2"/>
</dbReference>
<evidence type="ECO:0000259" key="2">
    <source>
        <dbReference type="PROSITE" id="PS00028"/>
    </source>
</evidence>
<dbReference type="PANTHER" id="PTHR21354:SF0">
    <property type="entry name" value="ZINC FINGER PROTEIN 511"/>
    <property type="match status" value="1"/>
</dbReference>
<feature type="region of interest" description="Disordered" evidence="1">
    <location>
        <begin position="90"/>
        <end position="117"/>
    </location>
</feature>
<dbReference type="InterPro" id="IPR013087">
    <property type="entry name" value="Znf_C2H2_type"/>
</dbReference>
<dbReference type="Gene3D" id="3.80.10.10">
    <property type="entry name" value="Ribonuclease Inhibitor"/>
    <property type="match status" value="2"/>
</dbReference>
<dbReference type="InterPro" id="IPR029071">
    <property type="entry name" value="Ubiquitin-like_domsf"/>
</dbReference>